<reference evidence="2" key="1">
    <citation type="submission" date="2016-06" db="EMBL/GenBank/DDBJ databases">
        <authorList>
            <person name="Varghese N."/>
            <person name="Submissions Spin"/>
        </authorList>
    </citation>
    <scope>NUCLEOTIDE SEQUENCE [LARGE SCALE GENOMIC DNA]</scope>
    <source>
        <strain evidence="2">DSM 44983</strain>
    </source>
</reference>
<evidence type="ECO:0000313" key="1">
    <source>
        <dbReference type="EMBL" id="SCG65000.1"/>
    </source>
</evidence>
<dbReference type="OrthoDB" id="3402203at2"/>
<proteinExistence type="predicted"/>
<keyword evidence="2" id="KW-1185">Reference proteome</keyword>
<dbReference type="RefSeq" id="WP_067303187.1">
    <property type="nucleotide sequence ID" value="NZ_CP109472.1"/>
</dbReference>
<organism evidence="1 2">
    <name type="scientific">Micromonospora rifamycinica</name>
    <dbReference type="NCBI Taxonomy" id="291594"/>
    <lineage>
        <taxon>Bacteria</taxon>
        <taxon>Bacillati</taxon>
        <taxon>Actinomycetota</taxon>
        <taxon>Actinomycetes</taxon>
        <taxon>Micromonosporales</taxon>
        <taxon>Micromonosporaceae</taxon>
        <taxon>Micromonospora</taxon>
    </lineage>
</organism>
<sequence length="69" mass="7638">MDDQQPTVVAVLDGGPTDIPVMMRTCHVTGDADRVKLPWLNGYEHFHRTAAGADGRTVFTWVGRTRIAE</sequence>
<dbReference type="Proteomes" id="UP000198226">
    <property type="component" value="Chromosome I"/>
</dbReference>
<dbReference type="EMBL" id="LT607752">
    <property type="protein sequence ID" value="SCG65000.1"/>
    <property type="molecule type" value="Genomic_DNA"/>
</dbReference>
<evidence type="ECO:0000313" key="2">
    <source>
        <dbReference type="Proteomes" id="UP000198226"/>
    </source>
</evidence>
<name>A0A120F9R2_9ACTN</name>
<dbReference type="AlphaFoldDB" id="A0A120F9R2"/>
<dbReference type="Pfam" id="PF19450">
    <property type="entry name" value="DUF5988"/>
    <property type="match status" value="1"/>
</dbReference>
<accession>A0A120F9R2</accession>
<gene>
    <name evidence="1" type="ORF">GA0070623_3100</name>
</gene>
<dbReference type="InterPro" id="IPR046030">
    <property type="entry name" value="DUF5988"/>
</dbReference>
<protein>
    <submittedName>
        <fullName evidence="1">Uncharacterized protein</fullName>
    </submittedName>
</protein>